<dbReference type="Gene3D" id="1.10.3730.10">
    <property type="entry name" value="ProC C-terminal domain-like"/>
    <property type="match status" value="1"/>
</dbReference>
<keyword evidence="13" id="KW-1185">Reference proteome</keyword>
<evidence type="ECO:0000256" key="9">
    <source>
        <dbReference type="RuleBase" id="RU003903"/>
    </source>
</evidence>
<dbReference type="Pfam" id="PF14748">
    <property type="entry name" value="P5CR_dimer"/>
    <property type="match status" value="1"/>
</dbReference>
<evidence type="ECO:0000256" key="3">
    <source>
        <dbReference type="ARBA" id="ARBA00022857"/>
    </source>
</evidence>
<comment type="function">
    <text evidence="5 6">Catalyzes the reduction of 1-pyrroline-5-carboxylate (PCA) to L-proline.</text>
</comment>
<dbReference type="Proteomes" id="UP000571018">
    <property type="component" value="Unassembled WGS sequence"/>
</dbReference>
<dbReference type="PROSITE" id="PS00521">
    <property type="entry name" value="P5CR"/>
    <property type="match status" value="1"/>
</dbReference>
<sequence length="271" mass="28988">MPTIGMIGVGNMGSAIAKAILKAGYSMILHNRTQEKLADLAEQVGADVVKSESLDELINESDIIFIGVKPNQFGTIFEQLDDLVIESKPKTWVSMAAGLSIAQLEAFTPASHKWIRTMPNTPVEIGEGYIAYCTSKNTDDEKITLFEKSLQYAGIVEAIPESLFNAVTGLAGSSPAFIYQLIEAMSDVGVEYGLSREQSRKMASQAVKGASSMVIETGMHPGELKDKVTSPNGTTIAGVVALEHAGFKSAINKGVTAAINKSIQMSNKEKK</sequence>
<dbReference type="GO" id="GO:0004735">
    <property type="term" value="F:pyrroline-5-carboxylate reductase activity"/>
    <property type="evidence" value="ECO:0007669"/>
    <property type="project" value="UniProtKB-UniRule"/>
</dbReference>
<keyword evidence="2 6" id="KW-0641">Proline biosynthesis</keyword>
<evidence type="ECO:0000256" key="8">
    <source>
        <dbReference type="PIRSR" id="PIRSR000193-1"/>
    </source>
</evidence>
<dbReference type="AlphaFoldDB" id="A0A839A427"/>
<comment type="catalytic activity">
    <reaction evidence="6">
        <text>L-proline + NAD(+) = (S)-1-pyrroline-5-carboxylate + NADH + 2 H(+)</text>
        <dbReference type="Rhea" id="RHEA:14105"/>
        <dbReference type="ChEBI" id="CHEBI:15378"/>
        <dbReference type="ChEBI" id="CHEBI:17388"/>
        <dbReference type="ChEBI" id="CHEBI:57540"/>
        <dbReference type="ChEBI" id="CHEBI:57945"/>
        <dbReference type="ChEBI" id="CHEBI:60039"/>
        <dbReference type="EC" id="1.5.1.2"/>
    </reaction>
</comment>
<evidence type="ECO:0000256" key="1">
    <source>
        <dbReference type="ARBA" id="ARBA00005525"/>
    </source>
</evidence>
<dbReference type="RefSeq" id="WP_218930474.1">
    <property type="nucleotide sequence ID" value="NZ_JACAOA010000005.1"/>
</dbReference>
<dbReference type="EMBL" id="JACAOA010000005">
    <property type="protein sequence ID" value="MBA5728757.1"/>
    <property type="molecule type" value="Genomic_DNA"/>
</dbReference>
<evidence type="ECO:0000256" key="7">
    <source>
        <dbReference type="NCBIfam" id="TIGR00112"/>
    </source>
</evidence>
<comment type="subcellular location">
    <subcellularLocation>
        <location evidence="6">Cytoplasm</location>
    </subcellularLocation>
</comment>
<evidence type="ECO:0000256" key="6">
    <source>
        <dbReference type="HAMAP-Rule" id="MF_01925"/>
    </source>
</evidence>
<dbReference type="InterPro" id="IPR053790">
    <property type="entry name" value="P5CR-like_CS"/>
</dbReference>
<dbReference type="GO" id="GO:0005737">
    <property type="term" value="C:cytoplasm"/>
    <property type="evidence" value="ECO:0007669"/>
    <property type="project" value="UniProtKB-SubCell"/>
</dbReference>
<dbReference type="PIRSF" id="PIRSF000193">
    <property type="entry name" value="Pyrrol-5-carb_rd"/>
    <property type="match status" value="1"/>
</dbReference>
<evidence type="ECO:0000256" key="4">
    <source>
        <dbReference type="ARBA" id="ARBA00023002"/>
    </source>
</evidence>
<dbReference type="UniPathway" id="UPA00098">
    <property type="reaction ID" value="UER00361"/>
</dbReference>
<dbReference type="FunFam" id="1.10.3730.10:FF:000001">
    <property type="entry name" value="Pyrroline-5-carboxylate reductase"/>
    <property type="match status" value="1"/>
</dbReference>
<gene>
    <name evidence="6 12" type="primary">proC</name>
    <name evidence="12" type="ORF">HW423_03040</name>
</gene>
<dbReference type="InterPro" id="IPR008927">
    <property type="entry name" value="6-PGluconate_DH-like_C_sf"/>
</dbReference>
<dbReference type="PANTHER" id="PTHR11645">
    <property type="entry name" value="PYRROLINE-5-CARBOXYLATE REDUCTASE"/>
    <property type="match status" value="1"/>
</dbReference>
<evidence type="ECO:0000313" key="13">
    <source>
        <dbReference type="Proteomes" id="UP000571018"/>
    </source>
</evidence>
<dbReference type="Pfam" id="PF03807">
    <property type="entry name" value="F420_oxidored"/>
    <property type="match status" value="1"/>
</dbReference>
<dbReference type="InterPro" id="IPR000304">
    <property type="entry name" value="Pyrroline-COOH_reductase"/>
</dbReference>
<evidence type="ECO:0000259" key="10">
    <source>
        <dbReference type="Pfam" id="PF03807"/>
    </source>
</evidence>
<dbReference type="InterPro" id="IPR036291">
    <property type="entry name" value="NAD(P)-bd_dom_sf"/>
</dbReference>
<keyword evidence="4 6" id="KW-0560">Oxidoreductase</keyword>
<dbReference type="SUPFAM" id="SSF48179">
    <property type="entry name" value="6-phosphogluconate dehydrogenase C-terminal domain-like"/>
    <property type="match status" value="1"/>
</dbReference>
<dbReference type="PANTHER" id="PTHR11645:SF0">
    <property type="entry name" value="PYRROLINE-5-CARBOXYLATE REDUCTASE 3"/>
    <property type="match status" value="1"/>
</dbReference>
<dbReference type="SUPFAM" id="SSF51735">
    <property type="entry name" value="NAD(P)-binding Rossmann-fold domains"/>
    <property type="match status" value="1"/>
</dbReference>
<reference evidence="12 13" key="1">
    <citation type="submission" date="2020-06" db="EMBL/GenBank/DDBJ databases">
        <title>Reclassification of Facklamia ignava, Facklamia soureckii and Facklami tabacinasalis as Falseniella iganva gen. nov., comb. nov., Hutsoniella ignava gen. nov., comb. nov., and Ruoffia tabacinasalis gen. nov., comb. nov and description of Ruoffia haltotolerans sp. nov., isolated from hypersaline Inland Sea of Qatar.</title>
        <authorList>
            <person name="Fotedar R."/>
            <person name="Sankaranarayanan K."/>
            <person name="Lawson P."/>
            <person name="Caldwell M."/>
            <person name="Zeyara A."/>
            <person name="Al Malki A."/>
            <person name="Ali M."/>
        </authorList>
    </citation>
    <scope>NUCLEOTIDE SEQUENCE [LARGE SCALE GENOMIC DNA]</scope>
    <source>
        <strain evidence="12 13">INB8</strain>
    </source>
</reference>
<feature type="domain" description="Pyrroline-5-carboxylate reductase catalytic N-terminal" evidence="10">
    <location>
        <begin position="3"/>
        <end position="98"/>
    </location>
</feature>
<dbReference type="Gene3D" id="3.40.50.720">
    <property type="entry name" value="NAD(P)-binding Rossmann-like Domain"/>
    <property type="match status" value="1"/>
</dbReference>
<comment type="similarity">
    <text evidence="1 6 9">Belongs to the pyrroline-5-carboxylate reductase family.</text>
</comment>
<comment type="pathway">
    <text evidence="6 9">Amino-acid biosynthesis; L-proline biosynthesis; L-proline from L-glutamate 5-semialdehyde: step 1/1.</text>
</comment>
<dbReference type="InterPro" id="IPR028939">
    <property type="entry name" value="P5C_Rdtase_cat_N"/>
</dbReference>
<organism evidence="12 13">
    <name type="scientific">Ruoffia halotolerans</name>
    <dbReference type="NCBI Taxonomy" id="2748684"/>
    <lineage>
        <taxon>Bacteria</taxon>
        <taxon>Bacillati</taxon>
        <taxon>Bacillota</taxon>
        <taxon>Bacilli</taxon>
        <taxon>Lactobacillales</taxon>
        <taxon>Aerococcaceae</taxon>
        <taxon>Ruoffia</taxon>
    </lineage>
</organism>
<evidence type="ECO:0000313" key="12">
    <source>
        <dbReference type="EMBL" id="MBA5728757.1"/>
    </source>
</evidence>
<feature type="domain" description="Pyrroline-5-carboxylate reductase dimerisation" evidence="11">
    <location>
        <begin position="161"/>
        <end position="265"/>
    </location>
</feature>
<comment type="caution">
    <text evidence="12">The sequence shown here is derived from an EMBL/GenBank/DDBJ whole genome shotgun (WGS) entry which is preliminary data.</text>
</comment>
<proteinExistence type="inferred from homology"/>
<comment type="catalytic activity">
    <reaction evidence="6 9">
        <text>L-proline + NADP(+) = (S)-1-pyrroline-5-carboxylate + NADPH + 2 H(+)</text>
        <dbReference type="Rhea" id="RHEA:14109"/>
        <dbReference type="ChEBI" id="CHEBI:15378"/>
        <dbReference type="ChEBI" id="CHEBI:17388"/>
        <dbReference type="ChEBI" id="CHEBI:57783"/>
        <dbReference type="ChEBI" id="CHEBI:58349"/>
        <dbReference type="ChEBI" id="CHEBI:60039"/>
        <dbReference type="EC" id="1.5.1.2"/>
    </reaction>
</comment>
<evidence type="ECO:0000259" key="11">
    <source>
        <dbReference type="Pfam" id="PF14748"/>
    </source>
</evidence>
<keyword evidence="6 9" id="KW-0028">Amino-acid biosynthesis</keyword>
<protein>
    <recommendedName>
        <fullName evidence="6 7">Pyrroline-5-carboxylate reductase</fullName>
        <shortName evidence="6">P5C reductase</shortName>
        <shortName evidence="6">P5CR</shortName>
        <ecNumber evidence="6 7">1.5.1.2</ecNumber>
    </recommendedName>
    <alternativeName>
        <fullName evidence="6">PCA reductase</fullName>
    </alternativeName>
</protein>
<evidence type="ECO:0000256" key="2">
    <source>
        <dbReference type="ARBA" id="ARBA00022650"/>
    </source>
</evidence>
<dbReference type="InterPro" id="IPR029036">
    <property type="entry name" value="P5CR_dimer"/>
</dbReference>
<dbReference type="EC" id="1.5.1.2" evidence="6 7"/>
<dbReference type="HAMAP" id="MF_01925">
    <property type="entry name" value="P5C_reductase"/>
    <property type="match status" value="1"/>
</dbReference>
<feature type="binding site" evidence="8">
    <location>
        <begin position="7"/>
        <end position="12"/>
    </location>
    <ligand>
        <name>NADP(+)</name>
        <dbReference type="ChEBI" id="CHEBI:58349"/>
    </ligand>
</feature>
<evidence type="ECO:0000256" key="5">
    <source>
        <dbReference type="ARBA" id="ARBA00058118"/>
    </source>
</evidence>
<dbReference type="GO" id="GO:0055129">
    <property type="term" value="P:L-proline biosynthetic process"/>
    <property type="evidence" value="ECO:0007669"/>
    <property type="project" value="UniProtKB-UniRule"/>
</dbReference>
<dbReference type="NCBIfam" id="TIGR00112">
    <property type="entry name" value="proC"/>
    <property type="match status" value="1"/>
</dbReference>
<keyword evidence="6" id="KW-0963">Cytoplasm</keyword>
<name>A0A839A427_9LACT</name>
<accession>A0A839A427</accession>
<keyword evidence="3 6" id="KW-0521">NADP</keyword>